<proteinExistence type="predicted"/>
<dbReference type="AlphaFoldDB" id="A0A0A9RJ75"/>
<protein>
    <submittedName>
        <fullName evidence="1">GLGB</fullName>
    </submittedName>
</protein>
<reference evidence="1" key="2">
    <citation type="journal article" date="2015" name="Data Brief">
        <title>Shoot transcriptome of the giant reed, Arundo donax.</title>
        <authorList>
            <person name="Barrero R.A."/>
            <person name="Guerrero F.D."/>
            <person name="Moolhuijzen P."/>
            <person name="Goolsby J.A."/>
            <person name="Tidwell J."/>
            <person name="Bellgard S.E."/>
            <person name="Bellgard M.I."/>
        </authorList>
    </citation>
    <scope>NUCLEOTIDE SEQUENCE</scope>
    <source>
        <tissue evidence="1">Shoot tissue taken approximately 20 cm above the soil surface</tissue>
    </source>
</reference>
<name>A0A0A9RJ75_ARUDO</name>
<accession>A0A0A9RJ75</accession>
<reference evidence="1" key="1">
    <citation type="submission" date="2014-09" db="EMBL/GenBank/DDBJ databases">
        <authorList>
            <person name="Magalhaes I.L.F."/>
            <person name="Oliveira U."/>
            <person name="Santos F.R."/>
            <person name="Vidigal T.H.D.A."/>
            <person name="Brescovit A.D."/>
            <person name="Santos A.J."/>
        </authorList>
    </citation>
    <scope>NUCLEOTIDE SEQUENCE</scope>
    <source>
        <tissue evidence="1">Shoot tissue taken approximately 20 cm above the soil surface</tissue>
    </source>
</reference>
<organism evidence="1">
    <name type="scientific">Arundo donax</name>
    <name type="common">Giant reed</name>
    <name type="synonym">Donax arundinaceus</name>
    <dbReference type="NCBI Taxonomy" id="35708"/>
    <lineage>
        <taxon>Eukaryota</taxon>
        <taxon>Viridiplantae</taxon>
        <taxon>Streptophyta</taxon>
        <taxon>Embryophyta</taxon>
        <taxon>Tracheophyta</taxon>
        <taxon>Spermatophyta</taxon>
        <taxon>Magnoliopsida</taxon>
        <taxon>Liliopsida</taxon>
        <taxon>Poales</taxon>
        <taxon>Poaceae</taxon>
        <taxon>PACMAD clade</taxon>
        <taxon>Arundinoideae</taxon>
        <taxon>Arundineae</taxon>
        <taxon>Arundo</taxon>
    </lineage>
</organism>
<dbReference type="EMBL" id="GBRH01214875">
    <property type="protein sequence ID" value="JAD83020.1"/>
    <property type="molecule type" value="Transcribed_RNA"/>
</dbReference>
<sequence length="127" mass="14336">MMVQLCIVNGHQLHRKHSLLVTLMSGMVQTTRWREINLVFGQLRFPMSMGNLPSLTIPGLNFALYMGMEYGLIGFLHGFAMQLLMPLNLELPTMVFIGILQLVKGMCLSILGLQSLMLHVSMKLMWG</sequence>
<evidence type="ECO:0000313" key="1">
    <source>
        <dbReference type="EMBL" id="JAD83020.1"/>
    </source>
</evidence>